<dbReference type="Gene3D" id="2.40.33.20">
    <property type="entry name" value="PK beta-barrel domain-like"/>
    <property type="match status" value="1"/>
</dbReference>
<evidence type="ECO:0000313" key="2">
    <source>
        <dbReference type="EMBL" id="MCE5973661.1"/>
    </source>
</evidence>
<protein>
    <submittedName>
        <fullName evidence="2">MOSC domain-containing protein</fullName>
    </submittedName>
</protein>
<dbReference type="InterPro" id="IPR011037">
    <property type="entry name" value="Pyrv_Knase-like_insert_dom_sf"/>
</dbReference>
<gene>
    <name evidence="2" type="ORF">LZA78_09235</name>
</gene>
<dbReference type="InterPro" id="IPR005302">
    <property type="entry name" value="MoCF_Sase_C"/>
</dbReference>
<name>A0ABS8YZ10_9RHOB</name>
<reference evidence="2 3" key="1">
    <citation type="submission" date="2021-12" db="EMBL/GenBank/DDBJ databases">
        <title>Sinirhodobacter sp. WL0062 is a bacterium isolated from seawater.</title>
        <authorList>
            <person name="Wang L."/>
            <person name="He W."/>
            <person name="Zhang D.-F."/>
        </authorList>
    </citation>
    <scope>NUCLEOTIDE SEQUENCE [LARGE SCALE GENOMIC DNA]</scope>
    <source>
        <strain evidence="2 3">WL0062</strain>
    </source>
</reference>
<dbReference type="PROSITE" id="PS51340">
    <property type="entry name" value="MOSC"/>
    <property type="match status" value="1"/>
</dbReference>
<sequence>MTARLAHIFRHPIKSVGYEEIRSAPLTKGRVLPFDRVWAIAHDAAKFDAPLAQWASKMNFVRGVAAPGLMAVQAKTHDDGTIELTHPDLWRLRIAPGRSEDQVNLIEWLRPLWPANRPAPRSVESVADVALADMPDPYVSILSLGSLAALSQRAGKPMSPHRFRGNLWVDGWAAGAERDLIGRRLKIGETELEIAMPITRCRATCANPETGSEDVDTLALLDAQWGDHEFGLYATVITGGEIARGDSVEVL</sequence>
<dbReference type="SUPFAM" id="SSF50800">
    <property type="entry name" value="PK beta-barrel domain-like"/>
    <property type="match status" value="1"/>
</dbReference>
<evidence type="ECO:0000259" key="1">
    <source>
        <dbReference type="PROSITE" id="PS51340"/>
    </source>
</evidence>
<dbReference type="RefSeq" id="WP_233676647.1">
    <property type="nucleotide sequence ID" value="NZ_JAJUOS010000006.1"/>
</dbReference>
<keyword evidence="3" id="KW-1185">Reference proteome</keyword>
<proteinExistence type="predicted"/>
<dbReference type="EMBL" id="JAJUOS010000006">
    <property type="protein sequence ID" value="MCE5973661.1"/>
    <property type="molecule type" value="Genomic_DNA"/>
</dbReference>
<dbReference type="Proteomes" id="UP001521181">
    <property type="component" value="Unassembled WGS sequence"/>
</dbReference>
<dbReference type="Pfam" id="PF03473">
    <property type="entry name" value="MOSC"/>
    <property type="match status" value="1"/>
</dbReference>
<dbReference type="Pfam" id="PF03476">
    <property type="entry name" value="MOSC_N"/>
    <property type="match status" value="1"/>
</dbReference>
<organism evidence="2 3">
    <name type="scientific">Rhodobacter flavimaris</name>
    <dbReference type="NCBI Taxonomy" id="2907145"/>
    <lineage>
        <taxon>Bacteria</taxon>
        <taxon>Pseudomonadati</taxon>
        <taxon>Pseudomonadota</taxon>
        <taxon>Alphaproteobacteria</taxon>
        <taxon>Rhodobacterales</taxon>
        <taxon>Rhodobacter group</taxon>
        <taxon>Rhodobacter</taxon>
    </lineage>
</organism>
<comment type="caution">
    <text evidence="2">The sequence shown here is derived from an EMBL/GenBank/DDBJ whole genome shotgun (WGS) entry which is preliminary data.</text>
</comment>
<accession>A0ABS8YZ10</accession>
<dbReference type="PANTHER" id="PTHR36930">
    <property type="entry name" value="METAL-SULFUR CLUSTER BIOSYNTHESIS PROTEINS YUAD-RELATED"/>
    <property type="match status" value="1"/>
</dbReference>
<dbReference type="PANTHER" id="PTHR36930:SF1">
    <property type="entry name" value="MOSC DOMAIN-CONTAINING PROTEIN"/>
    <property type="match status" value="1"/>
</dbReference>
<evidence type="ECO:0000313" key="3">
    <source>
        <dbReference type="Proteomes" id="UP001521181"/>
    </source>
</evidence>
<dbReference type="InterPro" id="IPR052716">
    <property type="entry name" value="MOSC_domain"/>
</dbReference>
<dbReference type="InterPro" id="IPR005303">
    <property type="entry name" value="MOCOS_middle"/>
</dbReference>
<feature type="domain" description="MOSC" evidence="1">
    <location>
        <begin position="106"/>
        <end position="251"/>
    </location>
</feature>